<comment type="caution">
    <text evidence="9">The sequence shown here is derived from an EMBL/GenBank/DDBJ whole genome shotgun (WGS) entry which is preliminary data.</text>
</comment>
<keyword evidence="10" id="KW-1185">Reference proteome</keyword>
<evidence type="ECO:0000259" key="8">
    <source>
        <dbReference type="PROSITE" id="PS51379"/>
    </source>
</evidence>
<evidence type="ECO:0000256" key="2">
    <source>
        <dbReference type="ARBA" id="ARBA00003532"/>
    </source>
</evidence>
<dbReference type="PANTHER" id="PTHR24960:SF79">
    <property type="entry name" value="PHOTOSYSTEM I IRON-SULFUR CENTER"/>
    <property type="match status" value="1"/>
</dbReference>
<sequence length="255" mass="27341">MKQINEIYFSPCGTTKKAVDQIAAAWAEEEKKAWDLSAPEGGSLRAEFPAEEICIVGMPAYGGRVPLTALERLANLKGKNTPAIAVVTYGNRAFDDTLAELCQILTAQGFVVCGAVASATEHSIMPQFGAGRPDERDCAELREFGKQIREKIEAGETGCPQVPGKEPFVERHGGGIVPVTSNACEGCGQCAAECPVGAISKEEPWKTDKDVCVSCMRCIHVCPRKARMVPEPVAAALVERLGKLCAGRKENSLYL</sequence>
<dbReference type="Proteomes" id="UP000729290">
    <property type="component" value="Unassembled WGS sequence"/>
</dbReference>
<dbReference type="InterPro" id="IPR017900">
    <property type="entry name" value="4Fe4S_Fe_S_CS"/>
</dbReference>
<evidence type="ECO:0000313" key="10">
    <source>
        <dbReference type="Proteomes" id="UP000729290"/>
    </source>
</evidence>
<evidence type="ECO:0000256" key="6">
    <source>
        <dbReference type="ARBA" id="ARBA00023004"/>
    </source>
</evidence>
<dbReference type="SUPFAM" id="SSF52218">
    <property type="entry name" value="Flavoproteins"/>
    <property type="match status" value="1"/>
</dbReference>
<name>A0ABS2GCG3_9FIRM</name>
<keyword evidence="5" id="KW-0479">Metal-binding</keyword>
<dbReference type="InterPro" id="IPR017896">
    <property type="entry name" value="4Fe4S_Fe-S-bd"/>
</dbReference>
<dbReference type="Pfam" id="PF12838">
    <property type="entry name" value="Fer4_7"/>
    <property type="match status" value="1"/>
</dbReference>
<accession>A0ABS2GCG3</accession>
<dbReference type="SUPFAM" id="SSF54862">
    <property type="entry name" value="4Fe-4S ferredoxins"/>
    <property type="match status" value="1"/>
</dbReference>
<reference evidence="9 10" key="1">
    <citation type="journal article" date="2021" name="Sci. Rep.">
        <title>The distribution of antibiotic resistance genes in chicken gut microbiota commensals.</title>
        <authorList>
            <person name="Juricova H."/>
            <person name="Matiasovicova J."/>
            <person name="Kubasova T."/>
            <person name="Cejkova D."/>
            <person name="Rychlik I."/>
        </authorList>
    </citation>
    <scope>NUCLEOTIDE SEQUENCE [LARGE SCALE GENOMIC DNA]</scope>
    <source>
        <strain evidence="9 10">An431b</strain>
    </source>
</reference>
<evidence type="ECO:0000313" key="9">
    <source>
        <dbReference type="EMBL" id="MBM6878228.1"/>
    </source>
</evidence>
<dbReference type="PROSITE" id="PS00198">
    <property type="entry name" value="4FE4S_FER_1"/>
    <property type="match status" value="2"/>
</dbReference>
<evidence type="ECO:0000256" key="7">
    <source>
        <dbReference type="ARBA" id="ARBA00023014"/>
    </source>
</evidence>
<keyword evidence="6" id="KW-0408">Iron</keyword>
<proteinExistence type="predicted"/>
<comment type="function">
    <text evidence="2">Ferredoxins are iron-sulfur proteins that transfer electrons in a wide variety of metabolic reactions.</text>
</comment>
<organism evidence="9 10">
    <name type="scientific">Anaerotignum lactatifermentans</name>
    <dbReference type="NCBI Taxonomy" id="160404"/>
    <lineage>
        <taxon>Bacteria</taxon>
        <taxon>Bacillati</taxon>
        <taxon>Bacillota</taxon>
        <taxon>Clostridia</taxon>
        <taxon>Lachnospirales</taxon>
        <taxon>Anaerotignaceae</taxon>
        <taxon>Anaerotignum</taxon>
    </lineage>
</organism>
<dbReference type="InterPro" id="IPR050157">
    <property type="entry name" value="PSI_iron-sulfur_center"/>
</dbReference>
<keyword evidence="4" id="KW-0004">4Fe-4S</keyword>
<dbReference type="Gene3D" id="3.30.70.20">
    <property type="match status" value="1"/>
</dbReference>
<dbReference type="EMBL" id="JACSNV010000011">
    <property type="protein sequence ID" value="MBM6878228.1"/>
    <property type="molecule type" value="Genomic_DNA"/>
</dbReference>
<evidence type="ECO:0000256" key="4">
    <source>
        <dbReference type="ARBA" id="ARBA00022485"/>
    </source>
</evidence>
<feature type="domain" description="4Fe-4S ferredoxin-type" evidence="8">
    <location>
        <begin position="175"/>
        <end position="204"/>
    </location>
</feature>
<feature type="domain" description="4Fe-4S ferredoxin-type" evidence="8">
    <location>
        <begin position="208"/>
        <end position="232"/>
    </location>
</feature>
<dbReference type="RefSeq" id="WP_205133901.1">
    <property type="nucleotide sequence ID" value="NZ_JACSNT010000010.1"/>
</dbReference>
<gene>
    <name evidence="9" type="ORF">H9X83_08665</name>
</gene>
<comment type="cofactor">
    <cofactor evidence="1">
        <name>[4Fe-4S] cluster</name>
        <dbReference type="ChEBI" id="CHEBI:49883"/>
    </cofactor>
</comment>
<keyword evidence="7" id="KW-0411">Iron-sulfur</keyword>
<evidence type="ECO:0000256" key="5">
    <source>
        <dbReference type="ARBA" id="ARBA00022723"/>
    </source>
</evidence>
<protein>
    <recommendedName>
        <fullName evidence="3">Ferredoxin</fullName>
    </recommendedName>
</protein>
<dbReference type="PROSITE" id="PS51379">
    <property type="entry name" value="4FE4S_FER_2"/>
    <property type="match status" value="2"/>
</dbReference>
<dbReference type="InterPro" id="IPR029039">
    <property type="entry name" value="Flavoprotein-like_sf"/>
</dbReference>
<dbReference type="Gene3D" id="3.40.50.360">
    <property type="match status" value="1"/>
</dbReference>
<dbReference type="PANTHER" id="PTHR24960">
    <property type="entry name" value="PHOTOSYSTEM I IRON-SULFUR CENTER-RELATED"/>
    <property type="match status" value="1"/>
</dbReference>
<evidence type="ECO:0000256" key="3">
    <source>
        <dbReference type="ARBA" id="ARBA00013529"/>
    </source>
</evidence>
<evidence type="ECO:0000256" key="1">
    <source>
        <dbReference type="ARBA" id="ARBA00001966"/>
    </source>
</evidence>